<protein>
    <recommendedName>
        <fullName evidence="2">DUF1995 domain-containing protein</fullName>
    </recommendedName>
</protein>
<comment type="caution">
    <text evidence="3">The sequence shown here is derived from an EMBL/GenBank/DDBJ whole genome shotgun (WGS) entry which is preliminary data.</text>
</comment>
<dbReference type="Pfam" id="PF09353">
    <property type="entry name" value="DUF1995"/>
    <property type="match status" value="1"/>
</dbReference>
<feature type="domain" description="DUF1995" evidence="2">
    <location>
        <begin position="99"/>
        <end position="337"/>
    </location>
</feature>
<dbReference type="PANTHER" id="PTHR35509:SF1">
    <property type="entry name" value="DOMAIN PROTEIN, PUTATIVE (DUF1995)-RELATED"/>
    <property type="match status" value="1"/>
</dbReference>
<dbReference type="Proteomes" id="UP000355283">
    <property type="component" value="Unassembled WGS sequence"/>
</dbReference>
<evidence type="ECO:0000313" key="3">
    <source>
        <dbReference type="EMBL" id="TFJ86210.1"/>
    </source>
</evidence>
<organism evidence="3 4">
    <name type="scientific">Nannochloropsis salina CCMP1776</name>
    <dbReference type="NCBI Taxonomy" id="1027361"/>
    <lineage>
        <taxon>Eukaryota</taxon>
        <taxon>Sar</taxon>
        <taxon>Stramenopiles</taxon>
        <taxon>Ochrophyta</taxon>
        <taxon>Eustigmatophyceae</taxon>
        <taxon>Eustigmatales</taxon>
        <taxon>Monodopsidaceae</taxon>
        <taxon>Microchloropsis</taxon>
        <taxon>Microchloropsis salina</taxon>
    </lineage>
</organism>
<evidence type="ECO:0000259" key="2">
    <source>
        <dbReference type="Pfam" id="PF09353"/>
    </source>
</evidence>
<sequence>MVRFLAGFGGTSPPLALLLSYLPFLLSPQVDGFSTPPQQLWCATHSWTRSNRACAGKRPKLLVAQAESEGSKEGWWKPRPEWRDDDPIDVPGLAASELPDSFDDALNIAVESAQQAFAAGRNRVRIDFDTTAGDLTYTTLKNSIPLALALAQYLGQEVMEEEKVVTDAEGKKAGYEGKQLVVVFPDTGSAVWVEQDWRAGKLGSSAKVPPSVRCAAFPNEMVDSARDSAFLIVCPRASEAPATYELLTSLPADAKVVLLNPELINAEVVGFGMAGRRIRDEVENKFERAYYLKTLSWGALTRRWPGGYSIWMEDEGEEEGYRLLKTVGRFPSLDEMEDIRDAADMEGGENRGVLSGLARFIDSFKRM</sequence>
<dbReference type="InterPro" id="IPR053021">
    <property type="entry name" value="Chloroplast_ADK"/>
</dbReference>
<dbReference type="OrthoDB" id="5696at2759"/>
<name>A0A4D9D446_9STRA</name>
<feature type="signal peptide" evidence="1">
    <location>
        <begin position="1"/>
        <end position="32"/>
    </location>
</feature>
<gene>
    <name evidence="3" type="ORF">NSK_002418</name>
</gene>
<dbReference type="AlphaFoldDB" id="A0A4D9D446"/>
<evidence type="ECO:0000313" key="4">
    <source>
        <dbReference type="Proteomes" id="UP000355283"/>
    </source>
</evidence>
<accession>A0A4D9D446</accession>
<dbReference type="EMBL" id="SDOX01000009">
    <property type="protein sequence ID" value="TFJ86210.1"/>
    <property type="molecule type" value="Genomic_DNA"/>
</dbReference>
<dbReference type="PANTHER" id="PTHR35509">
    <property type="entry name" value="DOMAIN PROTEIN, PUTATIVE (DUF1995)-RELATED"/>
    <property type="match status" value="1"/>
</dbReference>
<dbReference type="InterPro" id="IPR018962">
    <property type="entry name" value="DUF1995"/>
</dbReference>
<reference evidence="3 4" key="1">
    <citation type="submission" date="2019-01" db="EMBL/GenBank/DDBJ databases">
        <title>Nuclear Genome Assembly of the Microalgal Biofuel strain Nannochloropsis salina CCMP1776.</title>
        <authorList>
            <person name="Hovde B."/>
        </authorList>
    </citation>
    <scope>NUCLEOTIDE SEQUENCE [LARGE SCALE GENOMIC DNA]</scope>
    <source>
        <strain evidence="3 4">CCMP1776</strain>
    </source>
</reference>
<feature type="chain" id="PRO_5020037128" description="DUF1995 domain-containing protein" evidence="1">
    <location>
        <begin position="33"/>
        <end position="367"/>
    </location>
</feature>
<keyword evidence="4" id="KW-1185">Reference proteome</keyword>
<keyword evidence="1" id="KW-0732">Signal</keyword>
<evidence type="ECO:0000256" key="1">
    <source>
        <dbReference type="SAM" id="SignalP"/>
    </source>
</evidence>
<proteinExistence type="predicted"/>